<keyword evidence="2" id="KW-0547">Nucleotide-binding</keyword>
<dbReference type="AlphaFoldDB" id="A0A285S537"/>
<dbReference type="GO" id="GO:0006430">
    <property type="term" value="P:lysyl-tRNA aminoacylation"/>
    <property type="evidence" value="ECO:0007669"/>
    <property type="project" value="InterPro"/>
</dbReference>
<dbReference type="NCBIfam" id="TIGR00462">
    <property type="entry name" value="genX"/>
    <property type="match status" value="1"/>
</dbReference>
<keyword evidence="6" id="KW-1185">Reference proteome</keyword>
<evidence type="ECO:0000256" key="1">
    <source>
        <dbReference type="ARBA" id="ARBA00022598"/>
    </source>
</evidence>
<dbReference type="SUPFAM" id="SSF55681">
    <property type="entry name" value="Class II aaRS and biotin synthetases"/>
    <property type="match status" value="1"/>
</dbReference>
<feature type="domain" description="Aminoacyl-transfer RNA synthetases class-II family profile" evidence="4">
    <location>
        <begin position="42"/>
        <end position="361"/>
    </location>
</feature>
<dbReference type="GO" id="GO:0005524">
    <property type="term" value="F:ATP binding"/>
    <property type="evidence" value="ECO:0007669"/>
    <property type="project" value="UniProtKB-KW"/>
</dbReference>
<dbReference type="Proteomes" id="UP000219111">
    <property type="component" value="Unassembled WGS sequence"/>
</dbReference>
<dbReference type="GO" id="GO:0000049">
    <property type="term" value="F:tRNA binding"/>
    <property type="evidence" value="ECO:0007669"/>
    <property type="project" value="TreeGrafter"/>
</dbReference>
<dbReference type="PANTHER" id="PTHR42918:SF6">
    <property type="entry name" value="ELONGATION FACTOR P--(R)-BETA-LYSINE LIGASE"/>
    <property type="match status" value="1"/>
</dbReference>
<dbReference type="Pfam" id="PF00152">
    <property type="entry name" value="tRNA-synt_2"/>
    <property type="match status" value="1"/>
</dbReference>
<keyword evidence="1" id="KW-0436">Ligase</keyword>
<dbReference type="GO" id="GO:0004824">
    <property type="term" value="F:lysine-tRNA ligase activity"/>
    <property type="evidence" value="ECO:0007669"/>
    <property type="project" value="InterPro"/>
</dbReference>
<evidence type="ECO:0000313" key="6">
    <source>
        <dbReference type="Proteomes" id="UP000219111"/>
    </source>
</evidence>
<dbReference type="InterPro" id="IPR004525">
    <property type="entry name" value="EpmA"/>
</dbReference>
<gene>
    <name evidence="5" type="ORF">SAMN05877831_103147</name>
</gene>
<organism evidence="5 6">
    <name type="scientific">Rhodobacter maris</name>
    <dbReference type="NCBI Taxonomy" id="446682"/>
    <lineage>
        <taxon>Bacteria</taxon>
        <taxon>Pseudomonadati</taxon>
        <taxon>Pseudomonadota</taxon>
        <taxon>Alphaproteobacteria</taxon>
        <taxon>Rhodobacterales</taxon>
        <taxon>Rhodobacter group</taxon>
        <taxon>Rhodobacter</taxon>
    </lineage>
</organism>
<evidence type="ECO:0000256" key="2">
    <source>
        <dbReference type="ARBA" id="ARBA00022741"/>
    </source>
</evidence>
<keyword evidence="5" id="KW-0030">Aminoacyl-tRNA synthetase</keyword>
<name>A0A285S537_9RHOB</name>
<evidence type="ECO:0000256" key="3">
    <source>
        <dbReference type="ARBA" id="ARBA00022840"/>
    </source>
</evidence>
<sequence length="367" mass="40522">MAKRLNQIRHDFQQKALQMSQTPWWSPERHADRRPALLARGRIQTALRRWLEAEGFLEVDPLALQVSPGNEAHLHAFATTAIGNDGAPQPMFLHTSPEFAMKKLLTAGESRIAAFAHVWRNRERGALHSPEFTMLEWYRAGADYTVLMADCAALLRLAAEAAGSRVLRYRGAECDPFAAPERLSVAEAFARHAGIDLLATCGCGGITDAEGLRKQCRAAGIKVGAEDSWSLMLSKVLVSRVEPHLGHGRATILDRYPLAEAALARPAPDDARVAERFELYACGVELANGFGELTDTETQRARFRAEMDEKEEIYGERYPLDEDFLQALAQMPAASGIAMGFDRLVMLATSAPRIDDVIWTPVSDQIA</sequence>
<dbReference type="PRINTS" id="PR00982">
    <property type="entry name" value="TRNASYNTHLYS"/>
</dbReference>
<dbReference type="InterPro" id="IPR018149">
    <property type="entry name" value="Lys-tRNA-synth_II_C"/>
</dbReference>
<proteinExistence type="predicted"/>
<dbReference type="PANTHER" id="PTHR42918">
    <property type="entry name" value="LYSYL-TRNA SYNTHETASE"/>
    <property type="match status" value="1"/>
</dbReference>
<reference evidence="6" key="1">
    <citation type="submission" date="2017-08" db="EMBL/GenBank/DDBJ databases">
        <authorList>
            <person name="Varghese N."/>
            <person name="Submissions S."/>
        </authorList>
    </citation>
    <scope>NUCLEOTIDE SEQUENCE [LARGE SCALE GENOMIC DNA]</scope>
    <source>
        <strain evidence="6">JA276</strain>
    </source>
</reference>
<dbReference type="InterPro" id="IPR006195">
    <property type="entry name" value="aa-tRNA-synth_II"/>
</dbReference>
<dbReference type="GO" id="GO:0005829">
    <property type="term" value="C:cytosol"/>
    <property type="evidence" value="ECO:0007669"/>
    <property type="project" value="TreeGrafter"/>
</dbReference>
<dbReference type="EMBL" id="OBMT01000003">
    <property type="protein sequence ID" value="SOC02364.1"/>
    <property type="molecule type" value="Genomic_DNA"/>
</dbReference>
<evidence type="ECO:0000313" key="5">
    <source>
        <dbReference type="EMBL" id="SOC02364.1"/>
    </source>
</evidence>
<dbReference type="InterPro" id="IPR045864">
    <property type="entry name" value="aa-tRNA-synth_II/BPL/LPL"/>
</dbReference>
<dbReference type="Gene3D" id="3.30.930.10">
    <property type="entry name" value="Bira Bifunctional Protein, Domain 2"/>
    <property type="match status" value="1"/>
</dbReference>
<dbReference type="InterPro" id="IPR004364">
    <property type="entry name" value="Aa-tRNA-synt_II"/>
</dbReference>
<keyword evidence="3" id="KW-0067">ATP-binding</keyword>
<evidence type="ECO:0000259" key="4">
    <source>
        <dbReference type="PROSITE" id="PS50862"/>
    </source>
</evidence>
<protein>
    <submittedName>
        <fullName evidence="5">Lysyl-tRNA synthetase class 2</fullName>
    </submittedName>
</protein>
<accession>A0A285S537</accession>
<dbReference type="PROSITE" id="PS50862">
    <property type="entry name" value="AA_TRNA_LIGASE_II"/>
    <property type="match status" value="1"/>
</dbReference>